<dbReference type="PANTHER" id="PTHR43630">
    <property type="entry name" value="POLY-BETA-1,6-N-ACETYL-D-GLUCOSAMINE SYNTHASE"/>
    <property type="match status" value="1"/>
</dbReference>
<dbReference type="Proteomes" id="UP000199041">
    <property type="component" value="Unassembled WGS sequence"/>
</dbReference>
<gene>
    <name evidence="6" type="ORF">SAMN05192529_101105</name>
</gene>
<evidence type="ECO:0000256" key="3">
    <source>
        <dbReference type="ARBA" id="ARBA00022679"/>
    </source>
</evidence>
<dbReference type="GO" id="GO:0016757">
    <property type="term" value="F:glycosyltransferase activity"/>
    <property type="evidence" value="ECO:0007669"/>
    <property type="project" value="UniProtKB-KW"/>
</dbReference>
<dbReference type="SUPFAM" id="SSF53448">
    <property type="entry name" value="Nucleotide-diphospho-sugar transferases"/>
    <property type="match status" value="1"/>
</dbReference>
<evidence type="ECO:0000256" key="1">
    <source>
        <dbReference type="ARBA" id="ARBA00006739"/>
    </source>
</evidence>
<feature type="domain" description="Glycosyltransferase 2-like" evidence="5">
    <location>
        <begin position="49"/>
        <end position="216"/>
    </location>
</feature>
<evidence type="ECO:0000313" key="6">
    <source>
        <dbReference type="EMBL" id="SDZ73969.1"/>
    </source>
</evidence>
<dbReference type="InterPro" id="IPR001173">
    <property type="entry name" value="Glyco_trans_2-like"/>
</dbReference>
<organism evidence="6 7">
    <name type="scientific">Arachidicoccus rhizosphaerae</name>
    <dbReference type="NCBI Taxonomy" id="551991"/>
    <lineage>
        <taxon>Bacteria</taxon>
        <taxon>Pseudomonadati</taxon>
        <taxon>Bacteroidota</taxon>
        <taxon>Chitinophagia</taxon>
        <taxon>Chitinophagales</taxon>
        <taxon>Chitinophagaceae</taxon>
        <taxon>Arachidicoccus</taxon>
    </lineage>
</organism>
<dbReference type="STRING" id="551991.SAMN05192529_101105"/>
<name>A0A1H3VGS1_9BACT</name>
<keyword evidence="7" id="KW-1185">Reference proteome</keyword>
<evidence type="ECO:0000256" key="4">
    <source>
        <dbReference type="SAM" id="Phobius"/>
    </source>
</evidence>
<dbReference type="PANTHER" id="PTHR43630:SF1">
    <property type="entry name" value="POLY-BETA-1,6-N-ACETYL-D-GLUCOSAMINE SYNTHASE"/>
    <property type="match status" value="1"/>
</dbReference>
<feature type="transmembrane region" description="Helical" evidence="4">
    <location>
        <begin position="342"/>
        <end position="365"/>
    </location>
</feature>
<keyword evidence="4" id="KW-0812">Transmembrane</keyword>
<dbReference type="Gene3D" id="3.90.550.10">
    <property type="entry name" value="Spore Coat Polysaccharide Biosynthesis Protein SpsA, Chain A"/>
    <property type="match status" value="1"/>
</dbReference>
<dbReference type="Pfam" id="PF00535">
    <property type="entry name" value="Glycos_transf_2"/>
    <property type="match status" value="1"/>
</dbReference>
<reference evidence="6 7" key="1">
    <citation type="submission" date="2016-10" db="EMBL/GenBank/DDBJ databases">
        <authorList>
            <person name="de Groot N.N."/>
        </authorList>
    </citation>
    <scope>NUCLEOTIDE SEQUENCE [LARGE SCALE GENOMIC DNA]</scope>
    <source>
        <strain evidence="6 7">Vu-144</strain>
    </source>
</reference>
<dbReference type="InterPro" id="IPR029044">
    <property type="entry name" value="Nucleotide-diphossugar_trans"/>
</dbReference>
<feature type="transmembrane region" description="Helical" evidence="4">
    <location>
        <begin position="6"/>
        <end position="28"/>
    </location>
</feature>
<proteinExistence type="inferred from homology"/>
<protein>
    <submittedName>
        <fullName evidence="6">Glycosyltransferase, catalytic subunit of cellulose synthase and poly-beta-1,6-N-acetylglucosamine synthase</fullName>
    </submittedName>
</protein>
<keyword evidence="4" id="KW-0472">Membrane</keyword>
<keyword evidence="4" id="KW-1133">Transmembrane helix</keyword>
<evidence type="ECO:0000256" key="2">
    <source>
        <dbReference type="ARBA" id="ARBA00022676"/>
    </source>
</evidence>
<dbReference type="EMBL" id="FNQY01000001">
    <property type="protein sequence ID" value="SDZ73969.1"/>
    <property type="molecule type" value="Genomic_DNA"/>
</dbReference>
<evidence type="ECO:0000259" key="5">
    <source>
        <dbReference type="Pfam" id="PF00535"/>
    </source>
</evidence>
<keyword evidence="2" id="KW-0328">Glycosyltransferase</keyword>
<keyword evidence="3 6" id="KW-0808">Transferase</keyword>
<dbReference type="AlphaFoldDB" id="A0A1H3VGS1"/>
<accession>A0A1H3VGS1</accession>
<evidence type="ECO:0000313" key="7">
    <source>
        <dbReference type="Proteomes" id="UP000199041"/>
    </source>
</evidence>
<feature type="transmembrane region" description="Helical" evidence="4">
    <location>
        <begin position="287"/>
        <end position="306"/>
    </location>
</feature>
<sequence length="373" mass="42770">MSMSLTGWIVLGIFVVVILIQLGYYLLVFRKLAYYTPRPKNNSQEYAVSAIICAKNEAENLAMHLPGVLVQDYQSTHEIIVVNDNSTDETKYLLEEFQKQFKVLNILTLVQEAQGIPGKKFPLSMGIKSAKYEVLLLTDADCVPASEKWMQLMQSGYDKGIDIVLGYGPYIRKKGMLNQLIRFETFHTALQYLSFALAGQPYMGVGRNLSYKRELFLKNKGFASINHIPGGDDDLFISKVASKSNTAIMIDQEAHTLSEPPLTWGAWMKQKNRHYTTAKYYKPKMKFLLGLYSGSGFLVYPALVAAMILSCWWLALGIYAVRMTVLAIIWKKAMKQLNEQDLWSKFFIFDLWMFLYYFIMAPALIRKPEKKWK</sequence>
<comment type="similarity">
    <text evidence="1">Belongs to the glycosyltransferase 2 family.</text>
</comment>
<feature type="transmembrane region" description="Helical" evidence="4">
    <location>
        <begin position="312"/>
        <end position="330"/>
    </location>
</feature>